<feature type="domain" description="CHRD" evidence="4">
    <location>
        <begin position="3"/>
        <end position="159"/>
    </location>
</feature>
<dbReference type="EMBL" id="VCMV01000001">
    <property type="protein sequence ID" value="KAB0269700.1"/>
    <property type="molecule type" value="Genomic_DNA"/>
</dbReference>
<comment type="caution">
    <text evidence="5">The sequence shown here is derived from an EMBL/GenBank/DDBJ whole genome shotgun (WGS) entry which is preliminary data.</text>
</comment>
<keyword evidence="6" id="KW-1185">Reference proteome</keyword>
<dbReference type="AlphaFoldDB" id="A0A5N3PIY3"/>
<feature type="region of interest" description="Disordered" evidence="3">
    <location>
        <begin position="269"/>
        <end position="291"/>
    </location>
</feature>
<dbReference type="OrthoDB" id="5380561at2"/>
<accession>A0A5N3PIY3</accession>
<reference evidence="5 6" key="1">
    <citation type="journal article" date="2019" name="Microorganisms">
        <title>Genome Insights into the Novel Species Microvirga brassicacearum, a Rapeseed Endophyte with Biotechnological Potential.</title>
        <authorList>
            <person name="Jimenez-Gomez A."/>
            <person name="Saati-Santamaria Z."/>
            <person name="Igual J.M."/>
            <person name="Rivas R."/>
            <person name="Mateos P.F."/>
            <person name="Garcia-Fraile P."/>
        </authorList>
    </citation>
    <scope>NUCLEOTIDE SEQUENCE [LARGE SCALE GENOMIC DNA]</scope>
    <source>
        <strain evidence="5 6">CDVBN77</strain>
    </source>
</reference>
<gene>
    <name evidence="5" type="ORF">FEZ63_00035</name>
</gene>
<dbReference type="PANTHER" id="PTHR38340">
    <property type="entry name" value="S-LAYER PROTEIN"/>
    <property type="match status" value="1"/>
</dbReference>
<comment type="subcellular location">
    <subcellularLocation>
        <location evidence="1">Secreted</location>
    </subcellularLocation>
</comment>
<dbReference type="InterPro" id="IPR010895">
    <property type="entry name" value="CHRD"/>
</dbReference>
<proteinExistence type="predicted"/>
<dbReference type="Proteomes" id="UP000325684">
    <property type="component" value="Unassembled WGS sequence"/>
</dbReference>
<dbReference type="SUPFAM" id="SSF51120">
    <property type="entry name" value="beta-Roll"/>
    <property type="match status" value="2"/>
</dbReference>
<dbReference type="InterPro" id="IPR050557">
    <property type="entry name" value="RTX_toxin/Mannuronan_C5-epim"/>
</dbReference>
<dbReference type="PANTHER" id="PTHR38340:SF1">
    <property type="entry name" value="S-LAYER PROTEIN"/>
    <property type="match status" value="1"/>
</dbReference>
<dbReference type="GO" id="GO:0005576">
    <property type="term" value="C:extracellular region"/>
    <property type="evidence" value="ECO:0007669"/>
    <property type="project" value="UniProtKB-SubCell"/>
</dbReference>
<keyword evidence="2" id="KW-0964">Secreted</keyword>
<organism evidence="5 6">
    <name type="scientific">Microvirga brassicacearum</name>
    <dbReference type="NCBI Taxonomy" id="2580413"/>
    <lineage>
        <taxon>Bacteria</taxon>
        <taxon>Pseudomonadati</taxon>
        <taxon>Pseudomonadota</taxon>
        <taxon>Alphaproteobacteria</taxon>
        <taxon>Hyphomicrobiales</taxon>
        <taxon>Methylobacteriaceae</taxon>
        <taxon>Microvirga</taxon>
    </lineage>
</organism>
<evidence type="ECO:0000313" key="5">
    <source>
        <dbReference type="EMBL" id="KAB0269700.1"/>
    </source>
</evidence>
<dbReference type="PRINTS" id="PR00313">
    <property type="entry name" value="CABNDNGRPT"/>
</dbReference>
<dbReference type="InterPro" id="IPR018511">
    <property type="entry name" value="Hemolysin-typ_Ca-bd_CS"/>
</dbReference>
<dbReference type="Pfam" id="PF00353">
    <property type="entry name" value="HemolysinCabind"/>
    <property type="match status" value="3"/>
</dbReference>
<feature type="region of interest" description="Disordered" evidence="3">
    <location>
        <begin position="188"/>
        <end position="237"/>
    </location>
</feature>
<evidence type="ECO:0000256" key="1">
    <source>
        <dbReference type="ARBA" id="ARBA00004613"/>
    </source>
</evidence>
<dbReference type="Pfam" id="PF07452">
    <property type="entry name" value="CHRD"/>
    <property type="match status" value="1"/>
</dbReference>
<evidence type="ECO:0000313" key="6">
    <source>
        <dbReference type="Proteomes" id="UP000325684"/>
    </source>
</evidence>
<sequence length="411" mass="41659">MATAFRVTLTGSQEVPPNGSTARGVGTVIFNPTAVAASYSIHYTGLDFGLAAGLPAQTASTADDITSHHVHNAARGVNGGVVFGQVNPAHDSDDLSIVPNADGSWTVSGRWETTDPATTSISTFANQLGSAQVGSDVSLYFNAHTTAFPGGEIRGQWVAIANDRNNTVQGTADDEHLPGLGGNDRIFGGAGNDRLDGGTGNDRLLGETGDDRLNGGAGNDRLSGGDGADRLDGGTGNDVLNGGAGDDFLLGGSGNDGLSGGAGNDRLIGGFGNDRLQGGEGDDRLRGGSGDDRLNGGVGADVLSGGFGFDKFVFNAPLDAANLDTVRDFRAFFDTILLDNAVFTGLTGGALTANAFRVGTAAGDGNDRVIYDNVTGALYFDPDGVGGTGQTQFATILGSPNNVTSSDFFVI</sequence>
<dbReference type="Gene3D" id="2.150.10.10">
    <property type="entry name" value="Serralysin-like metalloprotease, C-terminal"/>
    <property type="match status" value="3"/>
</dbReference>
<evidence type="ECO:0000259" key="4">
    <source>
        <dbReference type="SMART" id="SM00754"/>
    </source>
</evidence>
<dbReference type="PROSITE" id="PS00330">
    <property type="entry name" value="HEMOLYSIN_CALCIUM"/>
    <property type="match status" value="7"/>
</dbReference>
<name>A0A5N3PIY3_9HYPH</name>
<protein>
    <submittedName>
        <fullName evidence="5">CHRD domain-containing protein</fullName>
    </submittedName>
</protein>
<evidence type="ECO:0000256" key="2">
    <source>
        <dbReference type="ARBA" id="ARBA00022525"/>
    </source>
</evidence>
<dbReference type="SMART" id="SM00754">
    <property type="entry name" value="CHRD"/>
    <property type="match status" value="1"/>
</dbReference>
<feature type="compositionally biased region" description="Basic and acidic residues" evidence="3">
    <location>
        <begin position="281"/>
        <end position="291"/>
    </location>
</feature>
<evidence type="ECO:0000256" key="3">
    <source>
        <dbReference type="SAM" id="MobiDB-lite"/>
    </source>
</evidence>
<dbReference type="InterPro" id="IPR001343">
    <property type="entry name" value="Hemolysn_Ca-bd"/>
</dbReference>
<dbReference type="InterPro" id="IPR011049">
    <property type="entry name" value="Serralysin-like_metalloprot_C"/>
</dbReference>
<dbReference type="GO" id="GO:0005509">
    <property type="term" value="F:calcium ion binding"/>
    <property type="evidence" value="ECO:0007669"/>
    <property type="project" value="InterPro"/>
</dbReference>
<dbReference type="RefSeq" id="WP_150941594.1">
    <property type="nucleotide sequence ID" value="NZ_VCMV01000001.1"/>
</dbReference>